<feature type="transmembrane region" description="Helical" evidence="18">
    <location>
        <begin position="164"/>
        <end position="182"/>
    </location>
</feature>
<accession>A0A6J4NHW8</accession>
<organism evidence="19">
    <name type="scientific">uncultured Rubrobacteraceae bacterium</name>
    <dbReference type="NCBI Taxonomy" id="349277"/>
    <lineage>
        <taxon>Bacteria</taxon>
        <taxon>Bacillati</taxon>
        <taxon>Actinomycetota</taxon>
        <taxon>Rubrobacteria</taxon>
        <taxon>Rubrobacterales</taxon>
        <taxon>Rubrobacteraceae</taxon>
        <taxon>environmental samples</taxon>
    </lineage>
</organism>
<dbReference type="InterPro" id="IPR003824">
    <property type="entry name" value="UppP"/>
</dbReference>
<evidence type="ECO:0000256" key="4">
    <source>
        <dbReference type="ARBA" id="ARBA00021581"/>
    </source>
</evidence>
<evidence type="ECO:0000256" key="5">
    <source>
        <dbReference type="ARBA" id="ARBA00022475"/>
    </source>
</evidence>
<sequence>MVNKLAKGIARAGRAAVLVVGLAVVLALVLGVATTALAGRGWGRPSTSAGGAQDGGGLQAEPARCVRVRPRAGGGAGAGRLALGGDDNVRAVPMPQARGGGALLVPDKRARDGGRGGAEAVGEGMGSHEAAMFLAGSASSAVVGYRAIRFLLRFLADHTLRIFAYYRFALAAVVAVVLLSSGA</sequence>
<keyword evidence="5" id="KW-1003">Cell membrane</keyword>
<dbReference type="EC" id="3.6.1.27" evidence="3"/>
<evidence type="ECO:0000256" key="13">
    <source>
        <dbReference type="ARBA" id="ARBA00023316"/>
    </source>
</evidence>
<evidence type="ECO:0000256" key="8">
    <source>
        <dbReference type="ARBA" id="ARBA00022960"/>
    </source>
</evidence>
<keyword evidence="8" id="KW-0133">Cell shape</keyword>
<comment type="similarity">
    <text evidence="2">Belongs to the UppP family.</text>
</comment>
<keyword evidence="13" id="KW-0961">Cell wall biogenesis/degradation</keyword>
<dbReference type="GO" id="GO:0009252">
    <property type="term" value="P:peptidoglycan biosynthetic process"/>
    <property type="evidence" value="ECO:0007669"/>
    <property type="project" value="UniProtKB-KW"/>
</dbReference>
<evidence type="ECO:0000256" key="12">
    <source>
        <dbReference type="ARBA" id="ARBA00023251"/>
    </source>
</evidence>
<dbReference type="GO" id="GO:0071555">
    <property type="term" value="P:cell wall organization"/>
    <property type="evidence" value="ECO:0007669"/>
    <property type="project" value="UniProtKB-KW"/>
</dbReference>
<dbReference type="EMBL" id="CADCUW010000030">
    <property type="protein sequence ID" value="CAA9385572.1"/>
    <property type="molecule type" value="Genomic_DNA"/>
</dbReference>
<evidence type="ECO:0000256" key="10">
    <source>
        <dbReference type="ARBA" id="ARBA00022989"/>
    </source>
</evidence>
<dbReference type="Pfam" id="PF02673">
    <property type="entry name" value="BacA"/>
    <property type="match status" value="1"/>
</dbReference>
<name>A0A6J4NHW8_9ACTN</name>
<keyword evidence="10 18" id="KW-1133">Transmembrane helix</keyword>
<dbReference type="AlphaFoldDB" id="A0A6J4NHW8"/>
<evidence type="ECO:0000256" key="6">
    <source>
        <dbReference type="ARBA" id="ARBA00022692"/>
    </source>
</evidence>
<dbReference type="GO" id="GO:0050380">
    <property type="term" value="F:undecaprenyl-diphosphatase activity"/>
    <property type="evidence" value="ECO:0007669"/>
    <property type="project" value="UniProtKB-EC"/>
</dbReference>
<evidence type="ECO:0000256" key="1">
    <source>
        <dbReference type="ARBA" id="ARBA00004651"/>
    </source>
</evidence>
<keyword evidence="9" id="KW-0573">Peptidoglycan synthesis</keyword>
<evidence type="ECO:0000256" key="15">
    <source>
        <dbReference type="ARBA" id="ARBA00032932"/>
    </source>
</evidence>
<evidence type="ECO:0000313" key="19">
    <source>
        <dbReference type="EMBL" id="CAA9385572.1"/>
    </source>
</evidence>
<comment type="subcellular location">
    <subcellularLocation>
        <location evidence="1">Cell membrane</location>
        <topology evidence="1">Multi-pass membrane protein</topology>
    </subcellularLocation>
</comment>
<evidence type="ECO:0000256" key="11">
    <source>
        <dbReference type="ARBA" id="ARBA00023136"/>
    </source>
</evidence>
<keyword evidence="11 18" id="KW-0472">Membrane</keyword>
<evidence type="ECO:0000256" key="14">
    <source>
        <dbReference type="ARBA" id="ARBA00032707"/>
    </source>
</evidence>
<proteinExistence type="inferred from homology"/>
<evidence type="ECO:0000256" key="2">
    <source>
        <dbReference type="ARBA" id="ARBA00010621"/>
    </source>
</evidence>
<evidence type="ECO:0000256" key="17">
    <source>
        <dbReference type="SAM" id="MobiDB-lite"/>
    </source>
</evidence>
<evidence type="ECO:0000256" key="3">
    <source>
        <dbReference type="ARBA" id="ARBA00012374"/>
    </source>
</evidence>
<keyword evidence="12" id="KW-0046">Antibiotic resistance</keyword>
<reference evidence="19" key="1">
    <citation type="submission" date="2020-02" db="EMBL/GenBank/DDBJ databases">
        <authorList>
            <person name="Meier V. D."/>
        </authorList>
    </citation>
    <scope>NUCLEOTIDE SEQUENCE</scope>
    <source>
        <strain evidence="19">AVDCRST_MAG01</strain>
    </source>
</reference>
<feature type="region of interest" description="Disordered" evidence="17">
    <location>
        <begin position="41"/>
        <end position="60"/>
    </location>
</feature>
<evidence type="ECO:0000256" key="16">
    <source>
        <dbReference type="ARBA" id="ARBA00047594"/>
    </source>
</evidence>
<evidence type="ECO:0000256" key="9">
    <source>
        <dbReference type="ARBA" id="ARBA00022984"/>
    </source>
</evidence>
<comment type="catalytic activity">
    <reaction evidence="16">
        <text>di-trans,octa-cis-undecaprenyl diphosphate + H2O = di-trans,octa-cis-undecaprenyl phosphate + phosphate + H(+)</text>
        <dbReference type="Rhea" id="RHEA:28094"/>
        <dbReference type="ChEBI" id="CHEBI:15377"/>
        <dbReference type="ChEBI" id="CHEBI:15378"/>
        <dbReference type="ChEBI" id="CHEBI:43474"/>
        <dbReference type="ChEBI" id="CHEBI:58405"/>
        <dbReference type="ChEBI" id="CHEBI:60392"/>
        <dbReference type="EC" id="3.6.1.27"/>
    </reaction>
</comment>
<keyword evidence="6 18" id="KW-0812">Transmembrane</keyword>
<dbReference type="GO" id="GO:0005886">
    <property type="term" value="C:plasma membrane"/>
    <property type="evidence" value="ECO:0007669"/>
    <property type="project" value="UniProtKB-SubCell"/>
</dbReference>
<evidence type="ECO:0000256" key="7">
    <source>
        <dbReference type="ARBA" id="ARBA00022801"/>
    </source>
</evidence>
<keyword evidence="7 19" id="KW-0378">Hydrolase</keyword>
<evidence type="ECO:0000256" key="18">
    <source>
        <dbReference type="SAM" id="Phobius"/>
    </source>
</evidence>
<gene>
    <name evidence="19" type="ORF">AVDCRST_MAG01-01-221</name>
</gene>
<dbReference type="GO" id="GO:0046677">
    <property type="term" value="P:response to antibiotic"/>
    <property type="evidence" value="ECO:0007669"/>
    <property type="project" value="UniProtKB-KW"/>
</dbReference>
<protein>
    <recommendedName>
        <fullName evidence="4">Undecaprenyl-diphosphatase</fullName>
        <ecNumber evidence="3">3.6.1.27</ecNumber>
    </recommendedName>
    <alternativeName>
        <fullName evidence="15">Bacitracin resistance protein</fullName>
    </alternativeName>
    <alternativeName>
        <fullName evidence="14">Undecaprenyl pyrophosphate phosphatase</fullName>
    </alternativeName>
</protein>
<dbReference type="GO" id="GO:0008360">
    <property type="term" value="P:regulation of cell shape"/>
    <property type="evidence" value="ECO:0007669"/>
    <property type="project" value="UniProtKB-KW"/>
</dbReference>